<keyword evidence="2" id="KW-1185">Reference proteome</keyword>
<accession>A0ABY7SNB6</accession>
<evidence type="ECO:0000313" key="2">
    <source>
        <dbReference type="Proteomes" id="UP001219349"/>
    </source>
</evidence>
<proteinExistence type="predicted"/>
<organism evidence="1 2">
    <name type="scientific">Paracoccus fistulariae</name>
    <dbReference type="NCBI Taxonomy" id="658446"/>
    <lineage>
        <taxon>Bacteria</taxon>
        <taxon>Pseudomonadati</taxon>
        <taxon>Pseudomonadota</taxon>
        <taxon>Alphaproteobacteria</taxon>
        <taxon>Rhodobacterales</taxon>
        <taxon>Paracoccaceae</taxon>
        <taxon>Paracoccus</taxon>
    </lineage>
</organism>
<name>A0ABY7SNB6_9RHOB</name>
<protein>
    <recommendedName>
        <fullName evidence="3">DUF3617 family protein</fullName>
    </recommendedName>
</protein>
<dbReference type="EMBL" id="CP067136">
    <property type="protein sequence ID" value="WCR08395.1"/>
    <property type="molecule type" value="Genomic_DNA"/>
</dbReference>
<dbReference type="RefSeq" id="WP_271883246.1">
    <property type="nucleotide sequence ID" value="NZ_CP067136.1"/>
</dbReference>
<dbReference type="Proteomes" id="UP001219349">
    <property type="component" value="Chromosome"/>
</dbReference>
<evidence type="ECO:0000313" key="1">
    <source>
        <dbReference type="EMBL" id="WCR08395.1"/>
    </source>
</evidence>
<sequence length="126" mass="13806">MMKRLGFAVLLTAFSLGGYVPGLRAQSGVEAGATVARLDGSYDRNRDQCENLNSQTRLSINDGTFRFYESQCTFGRKGGQVETSEGTLLCIGEGQRFKRDIVLNLRPDGVQIVENGASMDYARCPD</sequence>
<evidence type="ECO:0008006" key="3">
    <source>
        <dbReference type="Google" id="ProtNLM"/>
    </source>
</evidence>
<gene>
    <name evidence="1" type="ORF">JHX87_06150</name>
</gene>
<reference evidence="1 2" key="1">
    <citation type="submission" date="2021-01" db="EMBL/GenBank/DDBJ databases">
        <title>Biogeographic distribution of Paracoccus.</title>
        <authorList>
            <person name="Hollensteiner J."/>
            <person name="Leineberger J."/>
            <person name="Brinkhoff T."/>
            <person name="Daniel R."/>
        </authorList>
    </citation>
    <scope>NUCLEOTIDE SEQUENCE [LARGE SCALE GENOMIC DNA]</scope>
    <source>
        <strain evidence="1 2">KCTC 22803</strain>
    </source>
</reference>